<proteinExistence type="inferred from homology"/>
<dbReference type="SUPFAM" id="SSF53335">
    <property type="entry name" value="S-adenosyl-L-methionine-dependent methyltransferases"/>
    <property type="match status" value="1"/>
</dbReference>
<keyword evidence="3 6" id="KW-0489">Methyltransferase</keyword>
<protein>
    <recommendedName>
        <fullName evidence="6">S-adenosyl-L-methionine-dependent methyltransferase</fullName>
        <ecNumber evidence="6">2.1.1.-</ecNumber>
    </recommendedName>
</protein>
<dbReference type="InterPro" id="IPR029063">
    <property type="entry name" value="SAM-dependent_MTases_sf"/>
</dbReference>
<evidence type="ECO:0000256" key="5">
    <source>
        <dbReference type="ARBA" id="ARBA00022691"/>
    </source>
</evidence>
<keyword evidence="5 6" id="KW-0949">S-adenosyl-L-methionine</keyword>
<reference evidence="7 8" key="1">
    <citation type="submission" date="2016-04" db="EMBL/GenBank/DDBJ databases">
        <authorList>
            <person name="Evans L.H."/>
            <person name="Alamgir A."/>
            <person name="Owens N."/>
            <person name="Weber N.D."/>
            <person name="Virtaneva K."/>
            <person name="Barbian K."/>
            <person name="Babar A."/>
            <person name="Rosenke K."/>
        </authorList>
    </citation>
    <scope>NUCLEOTIDE SEQUENCE [LARGE SCALE GENOMIC DNA]</scope>
    <source>
        <strain evidence="7 8">IFM 0406</strain>
    </source>
</reference>
<dbReference type="OrthoDB" id="9806164at2"/>
<dbReference type="Pfam" id="PF04072">
    <property type="entry name" value="LCM"/>
    <property type="match status" value="1"/>
</dbReference>
<evidence type="ECO:0000256" key="2">
    <source>
        <dbReference type="ARBA" id="ARBA00008138"/>
    </source>
</evidence>
<evidence type="ECO:0000256" key="3">
    <source>
        <dbReference type="ARBA" id="ARBA00022603"/>
    </source>
</evidence>
<comment type="similarity">
    <text evidence="2 6">Belongs to the UPF0677 family.</text>
</comment>
<dbReference type="Proteomes" id="UP000076512">
    <property type="component" value="Unassembled WGS sequence"/>
</dbReference>
<dbReference type="EMBL" id="LWGR01000007">
    <property type="protein sequence ID" value="KZM74035.1"/>
    <property type="molecule type" value="Genomic_DNA"/>
</dbReference>
<dbReference type="RefSeq" id="WP_067595981.1">
    <property type="nucleotide sequence ID" value="NZ_JABMCZ010000004.1"/>
</dbReference>
<comment type="function">
    <text evidence="1 6">Exhibits S-adenosyl-L-methionine-dependent methyltransferase activity.</text>
</comment>
<evidence type="ECO:0000313" key="7">
    <source>
        <dbReference type="EMBL" id="KZM74035.1"/>
    </source>
</evidence>
<keyword evidence="4 7" id="KW-0808">Transferase</keyword>
<evidence type="ECO:0000256" key="1">
    <source>
        <dbReference type="ARBA" id="ARBA00003907"/>
    </source>
</evidence>
<gene>
    <name evidence="7" type="ORF">AWN90_31400</name>
</gene>
<dbReference type="STRING" id="455432.AWN90_31400"/>
<dbReference type="PANTHER" id="PTHR43619:SF2">
    <property type="entry name" value="S-ADENOSYL-L-METHIONINE-DEPENDENT METHYLTRANSFERASES SUPERFAMILY PROTEIN"/>
    <property type="match status" value="1"/>
</dbReference>
<accession>A0A161WLU4</accession>
<comment type="caution">
    <text evidence="7">The sequence shown here is derived from an EMBL/GenBank/DDBJ whole genome shotgun (WGS) entry which is preliminary data.</text>
</comment>
<dbReference type="GO" id="GO:0008168">
    <property type="term" value="F:methyltransferase activity"/>
    <property type="evidence" value="ECO:0007669"/>
    <property type="project" value="UniProtKB-UniRule"/>
</dbReference>
<dbReference type="EC" id="2.1.1.-" evidence="6"/>
<dbReference type="NCBIfam" id="TIGR00027">
    <property type="entry name" value="mthyl_TIGR00027"/>
    <property type="match status" value="1"/>
</dbReference>
<evidence type="ECO:0000313" key="8">
    <source>
        <dbReference type="Proteomes" id="UP000076512"/>
    </source>
</evidence>
<evidence type="ECO:0000256" key="4">
    <source>
        <dbReference type="ARBA" id="ARBA00022679"/>
    </source>
</evidence>
<name>A0A161WLU4_9NOCA</name>
<dbReference type="Gene3D" id="3.40.50.150">
    <property type="entry name" value="Vaccinia Virus protein VP39"/>
    <property type="match status" value="1"/>
</dbReference>
<organism evidence="7 8">
    <name type="scientific">Nocardia terpenica</name>
    <dbReference type="NCBI Taxonomy" id="455432"/>
    <lineage>
        <taxon>Bacteria</taxon>
        <taxon>Bacillati</taxon>
        <taxon>Actinomycetota</taxon>
        <taxon>Actinomycetes</taxon>
        <taxon>Mycobacteriales</taxon>
        <taxon>Nocardiaceae</taxon>
        <taxon>Nocardia</taxon>
    </lineage>
</organism>
<dbReference type="GO" id="GO:0032259">
    <property type="term" value="P:methylation"/>
    <property type="evidence" value="ECO:0007669"/>
    <property type="project" value="UniProtKB-KW"/>
</dbReference>
<dbReference type="InterPro" id="IPR007213">
    <property type="entry name" value="Ppm1/Ppm2/Tcmp"/>
</dbReference>
<dbReference type="AlphaFoldDB" id="A0A161WLU4"/>
<dbReference type="PANTHER" id="PTHR43619">
    <property type="entry name" value="S-ADENOSYL-L-METHIONINE-DEPENDENT METHYLTRANSFERASE YKTD-RELATED"/>
    <property type="match status" value="1"/>
</dbReference>
<dbReference type="InterPro" id="IPR011610">
    <property type="entry name" value="SAM_mthyl_Trfase_ML2640-like"/>
</dbReference>
<keyword evidence="8" id="KW-1185">Reference proteome</keyword>
<evidence type="ECO:0000256" key="6">
    <source>
        <dbReference type="RuleBase" id="RU362030"/>
    </source>
</evidence>
<sequence>MRTDGDSWDITTSVGSTALFVAAARALAAREPDPLAVDPFAEVFVRAAGREWVELLEDKNPEHPLFDPNFGIPFRLFQAARTRYFDAYFREAVAAGVRQVVILAAGLDSRAYRLPWPDGTVIYELDRPQVLEFKRETLSAHGDKPLAQRREVAADLREDWRKALRDSGFDPSQPTAWLIEGLVIYLPAAAVDQLYTDIEQVSAPGSRVAIEQMEQLSEAARAVFTGNPDDSAEARTEWFQLIYNDQRTDAAQWFADRGWHADHIDLSDYIRAQGRSLPDPTPGTPQISDLVSLVTVVRP</sequence>